<reference evidence="3" key="2">
    <citation type="submission" date="2015-07" db="EMBL/GenBank/DDBJ databases">
        <title>Contrasting host-pathogen interactions and genome evolution in two generalist and specialist microsporidian pathogens of mosquitoes.</title>
        <authorList>
            <consortium name="The Broad Institute Genomics Platform"/>
            <consortium name="The Broad Institute Genome Sequencing Center for Infectious Disease"/>
            <person name="Cuomo C.A."/>
            <person name="Sanscrainte N.D."/>
            <person name="Goldberg J.M."/>
            <person name="Heiman D."/>
            <person name="Young S."/>
            <person name="Zeng Q."/>
            <person name="Becnel J.J."/>
            <person name="Birren B.W."/>
        </authorList>
    </citation>
    <scope>NUCLEOTIDE SEQUENCE [LARGE SCALE GENOMIC DNA]</scope>
    <source>
        <strain evidence="3">USNM 41457</strain>
    </source>
</reference>
<dbReference type="VEuPathDB" id="MicrosporidiaDB:EDEG_00554"/>
<accession>J9D028</accession>
<proteinExistence type="predicted"/>
<dbReference type="AlphaFoldDB" id="J9D028"/>
<evidence type="ECO:0000313" key="2">
    <source>
        <dbReference type="EMBL" id="EJW01221.2"/>
    </source>
</evidence>
<dbReference type="Proteomes" id="UP000003163">
    <property type="component" value="Unassembled WGS sequence"/>
</dbReference>
<keyword evidence="1" id="KW-0812">Transmembrane</keyword>
<feature type="transmembrane region" description="Helical" evidence="1">
    <location>
        <begin position="35"/>
        <end position="54"/>
    </location>
</feature>
<protein>
    <submittedName>
        <fullName evidence="2">Uncharacterized protein</fullName>
    </submittedName>
</protein>
<evidence type="ECO:0000313" key="3">
    <source>
        <dbReference type="Proteomes" id="UP000003163"/>
    </source>
</evidence>
<keyword evidence="3" id="KW-1185">Reference proteome</keyword>
<evidence type="ECO:0000256" key="1">
    <source>
        <dbReference type="SAM" id="Phobius"/>
    </source>
</evidence>
<dbReference type="EMBL" id="AFBI03000006">
    <property type="protein sequence ID" value="EJW01221.2"/>
    <property type="molecule type" value="Genomic_DNA"/>
</dbReference>
<feature type="transmembrane region" description="Helical" evidence="1">
    <location>
        <begin position="66"/>
        <end position="85"/>
    </location>
</feature>
<dbReference type="HOGENOM" id="CLU_1806139_0_0_1"/>
<dbReference type="InParanoid" id="J9D028"/>
<organism evidence="2 3">
    <name type="scientific">Edhazardia aedis (strain USNM 41457)</name>
    <name type="common">Microsporidian parasite</name>
    <dbReference type="NCBI Taxonomy" id="1003232"/>
    <lineage>
        <taxon>Eukaryota</taxon>
        <taxon>Fungi</taxon>
        <taxon>Fungi incertae sedis</taxon>
        <taxon>Microsporidia</taxon>
        <taxon>Edhazardia</taxon>
    </lineage>
</organism>
<keyword evidence="1" id="KW-1133">Transmembrane helix</keyword>
<comment type="caution">
    <text evidence="2">The sequence shown here is derived from an EMBL/GenBank/DDBJ whole genome shotgun (WGS) entry which is preliminary data.</text>
</comment>
<feature type="transmembrane region" description="Helical" evidence="1">
    <location>
        <begin position="105"/>
        <end position="127"/>
    </location>
</feature>
<gene>
    <name evidence="2" type="ORF">EDEG_00554</name>
</gene>
<sequence length="147" mass="17403">MKKKMEITTLFLIQICFQCFSDVLSLIFIKAFDVISWYTLVILFSMIVSVRMVVLLKYNTKISKTIIVFNIISILLSLIIEFLSYTVAERKNIVYTWTSFEDLIIPFKTLCFLNYFLLIIMVFIFSIEKYHKLINKPGNILIPDWFV</sequence>
<keyword evidence="1" id="KW-0472">Membrane</keyword>
<reference evidence="2 3" key="1">
    <citation type="submission" date="2011-08" db="EMBL/GenBank/DDBJ databases">
        <authorList>
            <person name="Liu Z.J."/>
            <person name="Shi F.L."/>
            <person name="Lu J.Q."/>
            <person name="Li M."/>
            <person name="Wang Z.L."/>
        </authorList>
    </citation>
    <scope>NUCLEOTIDE SEQUENCE [LARGE SCALE GENOMIC DNA]</scope>
    <source>
        <strain evidence="2 3">USNM 41457</strain>
    </source>
</reference>
<name>J9D028_EDHAE</name>